<proteinExistence type="inferred from homology"/>
<dbReference type="InterPro" id="IPR050490">
    <property type="entry name" value="Bact_solute-bd_prot1"/>
</dbReference>
<feature type="chain" id="PRO_5039254215" evidence="5">
    <location>
        <begin position="25"/>
        <end position="479"/>
    </location>
</feature>
<dbReference type="EMBL" id="FUYN01000003">
    <property type="protein sequence ID" value="SKB48576.1"/>
    <property type="molecule type" value="Genomic_DNA"/>
</dbReference>
<evidence type="ECO:0000256" key="1">
    <source>
        <dbReference type="ARBA" id="ARBA00004196"/>
    </source>
</evidence>
<dbReference type="InterPro" id="IPR006059">
    <property type="entry name" value="SBP"/>
</dbReference>
<keyword evidence="7" id="KW-1185">Reference proteome</keyword>
<dbReference type="Gene3D" id="3.40.190.10">
    <property type="entry name" value="Periplasmic binding protein-like II"/>
    <property type="match status" value="1"/>
</dbReference>
<evidence type="ECO:0000313" key="7">
    <source>
        <dbReference type="Proteomes" id="UP000243406"/>
    </source>
</evidence>
<dbReference type="Proteomes" id="UP000243406">
    <property type="component" value="Unassembled WGS sequence"/>
</dbReference>
<dbReference type="AlphaFoldDB" id="A0A1T5BMT5"/>
<feature type="signal peptide" evidence="5">
    <location>
        <begin position="1"/>
        <end position="24"/>
    </location>
</feature>
<dbReference type="Pfam" id="PF13416">
    <property type="entry name" value="SBP_bac_8"/>
    <property type="match status" value="1"/>
</dbReference>
<evidence type="ECO:0000256" key="2">
    <source>
        <dbReference type="ARBA" id="ARBA00008520"/>
    </source>
</evidence>
<gene>
    <name evidence="6" type="ORF">SAMN02745120_1738</name>
</gene>
<protein>
    <submittedName>
        <fullName evidence="6">Multiple sugar transport system substrate-binding protein</fullName>
    </submittedName>
</protein>
<comment type="similarity">
    <text evidence="2">Belongs to the bacterial solute-binding protein 1 family.</text>
</comment>
<comment type="subcellular location">
    <subcellularLocation>
        <location evidence="1">Cell envelope</location>
    </subcellularLocation>
</comment>
<name>A0A1T5BMT5_9FIRM</name>
<evidence type="ECO:0000256" key="3">
    <source>
        <dbReference type="ARBA" id="ARBA00022448"/>
    </source>
</evidence>
<reference evidence="7" key="1">
    <citation type="submission" date="2017-02" db="EMBL/GenBank/DDBJ databases">
        <authorList>
            <person name="Varghese N."/>
            <person name="Submissions S."/>
        </authorList>
    </citation>
    <scope>NUCLEOTIDE SEQUENCE [LARGE SCALE GENOMIC DNA]</scope>
    <source>
        <strain evidence="7">ATCC 35199</strain>
    </source>
</reference>
<accession>A0A1T5BMT5</accession>
<evidence type="ECO:0000256" key="5">
    <source>
        <dbReference type="SAM" id="SignalP"/>
    </source>
</evidence>
<keyword evidence="4 5" id="KW-0732">Signal</keyword>
<evidence type="ECO:0000313" key="6">
    <source>
        <dbReference type="EMBL" id="SKB48576.1"/>
    </source>
</evidence>
<dbReference type="SUPFAM" id="SSF53850">
    <property type="entry name" value="Periplasmic binding protein-like II"/>
    <property type="match status" value="1"/>
</dbReference>
<dbReference type="OrthoDB" id="9764785at2"/>
<sequence>MKIYKSVLSIFCILTILFSFTSCSSKPTEKENPLDPQKPVTVVLWHYYNGNIKEKFDEIVSEFNETVGMEKGIVVDAQSQGDVDQLATSVQNSVNQAIGSSPMPDLFAAYPDTALTVHKIKGLVNLEQYFTQDELNEYRKEFLEEGNFLFDEGLYIMPIAKSTENLFINKTSWEKFATENSIDDKKLQTWEGLTEVAAVYYENTGKSFFGIDSNANYMIQAAMQLENEIYKYNEDGSAEFNLSKDSAYKIWQNYYVPYINKHFAKTGRFSSDDAKTGTVIAYVGSTAGASYFPTEVTFSQDNIVRIEPLTIAYPHFESGNPVAIQQGAGICMTKSDYAHEYASAEFLKWFTDTKQNVKFAITTGYFPVKNEALNEEILLAALEENNINSESIKSTIKTTSKMLETYELYSNKPFDKSYEIRRFLETSLFDKVTTDLEALDSSNLEIDERAKAIEELTSMPSFEKWYEDLVNNANKILKG</sequence>
<keyword evidence="3" id="KW-0813">Transport</keyword>
<keyword evidence="6" id="KW-0762">Sugar transport</keyword>
<dbReference type="PANTHER" id="PTHR43649:SF31">
    <property type="entry name" value="SN-GLYCEROL-3-PHOSPHATE-BINDING PERIPLASMIC PROTEIN UGPB"/>
    <property type="match status" value="1"/>
</dbReference>
<dbReference type="GO" id="GO:0030313">
    <property type="term" value="C:cell envelope"/>
    <property type="evidence" value="ECO:0007669"/>
    <property type="project" value="UniProtKB-SubCell"/>
</dbReference>
<evidence type="ECO:0000256" key="4">
    <source>
        <dbReference type="ARBA" id="ARBA00022729"/>
    </source>
</evidence>
<dbReference type="PROSITE" id="PS51257">
    <property type="entry name" value="PROKAR_LIPOPROTEIN"/>
    <property type="match status" value="1"/>
</dbReference>
<dbReference type="PANTHER" id="PTHR43649">
    <property type="entry name" value="ARABINOSE-BINDING PROTEIN-RELATED"/>
    <property type="match status" value="1"/>
</dbReference>
<organism evidence="6 7">
    <name type="scientific">Acetoanaerobium noterae</name>
    <dbReference type="NCBI Taxonomy" id="745369"/>
    <lineage>
        <taxon>Bacteria</taxon>
        <taxon>Bacillati</taxon>
        <taxon>Bacillota</taxon>
        <taxon>Clostridia</taxon>
        <taxon>Peptostreptococcales</taxon>
        <taxon>Filifactoraceae</taxon>
        <taxon>Acetoanaerobium</taxon>
    </lineage>
</organism>
<dbReference type="RefSeq" id="WP_079589574.1">
    <property type="nucleotide sequence ID" value="NZ_FUYN01000003.1"/>
</dbReference>